<proteinExistence type="predicted"/>
<evidence type="ECO:0000313" key="2">
    <source>
        <dbReference type="Proteomes" id="UP000245466"/>
    </source>
</evidence>
<dbReference type="AlphaFoldDB" id="A0A2U1AUI3"/>
<protein>
    <submittedName>
        <fullName evidence="1">Uncharacterized protein</fullName>
    </submittedName>
</protein>
<evidence type="ECO:0000313" key="1">
    <source>
        <dbReference type="EMBL" id="PVY39927.1"/>
    </source>
</evidence>
<gene>
    <name evidence="1" type="ORF">C8E01_10971</name>
</gene>
<organism evidence="1 2">
    <name type="scientific">Pontibacter virosus</name>
    <dbReference type="NCBI Taxonomy" id="1765052"/>
    <lineage>
        <taxon>Bacteria</taxon>
        <taxon>Pseudomonadati</taxon>
        <taxon>Bacteroidota</taxon>
        <taxon>Cytophagia</taxon>
        <taxon>Cytophagales</taxon>
        <taxon>Hymenobacteraceae</taxon>
        <taxon>Pontibacter</taxon>
    </lineage>
</organism>
<reference evidence="1 2" key="1">
    <citation type="submission" date="2018-04" db="EMBL/GenBank/DDBJ databases">
        <title>Genomic Encyclopedia of Type Strains, Phase IV (KMG-IV): sequencing the most valuable type-strain genomes for metagenomic binning, comparative biology and taxonomic classification.</title>
        <authorList>
            <person name="Goeker M."/>
        </authorList>
    </citation>
    <scope>NUCLEOTIDE SEQUENCE [LARGE SCALE GENOMIC DNA]</scope>
    <source>
        <strain evidence="1 2">DSM 100231</strain>
    </source>
</reference>
<comment type="caution">
    <text evidence="1">The sequence shown here is derived from an EMBL/GenBank/DDBJ whole genome shotgun (WGS) entry which is preliminary data.</text>
</comment>
<sequence length="94" mass="11164">MFTTDESRIDEAISKHLKTWWTFETKQEIELNYGIAVLNQIISIYDFASQSEFWLSLELEDAYNLAVERLKEQYPFLSDDSVRRIANMAAYSWK</sequence>
<keyword evidence="2" id="KW-1185">Reference proteome</keyword>
<dbReference type="Proteomes" id="UP000245466">
    <property type="component" value="Unassembled WGS sequence"/>
</dbReference>
<dbReference type="OrthoDB" id="894353at2"/>
<dbReference type="RefSeq" id="WP_116544068.1">
    <property type="nucleotide sequence ID" value="NZ_QEKI01000009.1"/>
</dbReference>
<accession>A0A2U1AUI3</accession>
<name>A0A2U1AUI3_9BACT</name>
<dbReference type="EMBL" id="QEKI01000009">
    <property type="protein sequence ID" value="PVY39927.1"/>
    <property type="molecule type" value="Genomic_DNA"/>
</dbReference>